<dbReference type="AlphaFoldDB" id="A0A2H3JEJ2"/>
<dbReference type="OMA" id="TRWGNIN"/>
<dbReference type="Pfam" id="PF01926">
    <property type="entry name" value="MMR_HSR1"/>
    <property type="match status" value="1"/>
</dbReference>
<dbReference type="Proteomes" id="UP000218811">
    <property type="component" value="Unassembled WGS sequence"/>
</dbReference>
<dbReference type="CDD" id="cd00882">
    <property type="entry name" value="Ras_like_GTPase"/>
    <property type="match status" value="1"/>
</dbReference>
<dbReference type="GO" id="GO:0005525">
    <property type="term" value="F:GTP binding"/>
    <property type="evidence" value="ECO:0007669"/>
    <property type="project" value="InterPro"/>
</dbReference>
<protein>
    <recommendedName>
        <fullName evidence="1">G domain-containing protein</fullName>
    </recommendedName>
</protein>
<organism evidence="2 3">
    <name type="scientific">Wolfiporia cocos (strain MD-104)</name>
    <name type="common">Brown rot fungus</name>
    <dbReference type="NCBI Taxonomy" id="742152"/>
    <lineage>
        <taxon>Eukaryota</taxon>
        <taxon>Fungi</taxon>
        <taxon>Dikarya</taxon>
        <taxon>Basidiomycota</taxon>
        <taxon>Agaricomycotina</taxon>
        <taxon>Agaricomycetes</taxon>
        <taxon>Polyporales</taxon>
        <taxon>Phaeolaceae</taxon>
        <taxon>Wolfiporia</taxon>
    </lineage>
</organism>
<gene>
    <name evidence="2" type="ORF">WOLCODRAFT_136110</name>
</gene>
<dbReference type="InterPro" id="IPR006073">
    <property type="entry name" value="GTP-bd"/>
</dbReference>
<dbReference type="Gene3D" id="3.40.50.300">
    <property type="entry name" value="P-loop containing nucleotide triphosphate hydrolases"/>
    <property type="match status" value="1"/>
</dbReference>
<proteinExistence type="predicted"/>
<sequence length="193" mass="20884">MGASAKPQTILLVGASGTGKTEFVNRLSGAQFATGMSLGPCTTKSQHATAYINGQSVLLLDTPGTDGENGWDVNKEIGQHLRSLGSVDVIGIIYFHRIANNTINKDILGSYNAFKDLCGRRALGSAIVVTTMWDELSNPNQGESYAEELENRHYKDARAAGARFARHDRSLESAKGIVQMLLGRQPVRIRGQH</sequence>
<dbReference type="EMBL" id="KB467942">
    <property type="protein sequence ID" value="PCH38223.1"/>
    <property type="molecule type" value="Genomic_DNA"/>
</dbReference>
<evidence type="ECO:0000313" key="3">
    <source>
        <dbReference type="Proteomes" id="UP000218811"/>
    </source>
</evidence>
<accession>A0A2H3JEJ2</accession>
<evidence type="ECO:0000313" key="2">
    <source>
        <dbReference type="EMBL" id="PCH38223.1"/>
    </source>
</evidence>
<feature type="domain" description="G" evidence="1">
    <location>
        <begin position="10"/>
        <end position="93"/>
    </location>
</feature>
<dbReference type="SUPFAM" id="SSF52540">
    <property type="entry name" value="P-loop containing nucleoside triphosphate hydrolases"/>
    <property type="match status" value="1"/>
</dbReference>
<keyword evidence="3" id="KW-1185">Reference proteome</keyword>
<reference evidence="2 3" key="1">
    <citation type="journal article" date="2012" name="Science">
        <title>The Paleozoic origin of enzymatic lignin decomposition reconstructed from 31 fungal genomes.</title>
        <authorList>
            <person name="Floudas D."/>
            <person name="Binder M."/>
            <person name="Riley R."/>
            <person name="Barry K."/>
            <person name="Blanchette R.A."/>
            <person name="Henrissat B."/>
            <person name="Martinez A.T."/>
            <person name="Otillar R."/>
            <person name="Spatafora J.W."/>
            <person name="Yadav J.S."/>
            <person name="Aerts A."/>
            <person name="Benoit I."/>
            <person name="Boyd A."/>
            <person name="Carlson A."/>
            <person name="Copeland A."/>
            <person name="Coutinho P.M."/>
            <person name="de Vries R.P."/>
            <person name="Ferreira P."/>
            <person name="Findley K."/>
            <person name="Foster B."/>
            <person name="Gaskell J."/>
            <person name="Glotzer D."/>
            <person name="Gorecki P."/>
            <person name="Heitman J."/>
            <person name="Hesse C."/>
            <person name="Hori C."/>
            <person name="Igarashi K."/>
            <person name="Jurgens J.A."/>
            <person name="Kallen N."/>
            <person name="Kersten P."/>
            <person name="Kohler A."/>
            <person name="Kuees U."/>
            <person name="Kumar T.K.A."/>
            <person name="Kuo A."/>
            <person name="LaButti K."/>
            <person name="Larrondo L.F."/>
            <person name="Lindquist E."/>
            <person name="Ling A."/>
            <person name="Lombard V."/>
            <person name="Lucas S."/>
            <person name="Lundell T."/>
            <person name="Martin R."/>
            <person name="McLaughlin D.J."/>
            <person name="Morgenstern I."/>
            <person name="Morin E."/>
            <person name="Murat C."/>
            <person name="Nagy L.G."/>
            <person name="Nolan M."/>
            <person name="Ohm R.A."/>
            <person name="Patyshakuliyeva A."/>
            <person name="Rokas A."/>
            <person name="Ruiz-Duenas F.J."/>
            <person name="Sabat G."/>
            <person name="Salamov A."/>
            <person name="Samejima M."/>
            <person name="Schmutz J."/>
            <person name="Slot J.C."/>
            <person name="St John F."/>
            <person name="Stenlid J."/>
            <person name="Sun H."/>
            <person name="Sun S."/>
            <person name="Syed K."/>
            <person name="Tsang A."/>
            <person name="Wiebenga A."/>
            <person name="Young D."/>
            <person name="Pisabarro A."/>
            <person name="Eastwood D.C."/>
            <person name="Martin F."/>
            <person name="Cullen D."/>
            <person name="Grigoriev I.V."/>
            <person name="Hibbett D.S."/>
        </authorList>
    </citation>
    <scope>NUCLEOTIDE SEQUENCE [LARGE SCALE GENOMIC DNA]</scope>
    <source>
        <strain evidence="2 3">MD-104</strain>
    </source>
</reference>
<dbReference type="OrthoDB" id="8954335at2759"/>
<name>A0A2H3JEJ2_WOLCO</name>
<dbReference type="InterPro" id="IPR027417">
    <property type="entry name" value="P-loop_NTPase"/>
</dbReference>
<evidence type="ECO:0000259" key="1">
    <source>
        <dbReference type="Pfam" id="PF01926"/>
    </source>
</evidence>